<organism evidence="3 4">
    <name type="scientific">Candidatus Blautia faecigallinarum</name>
    <dbReference type="NCBI Taxonomy" id="2838488"/>
    <lineage>
        <taxon>Bacteria</taxon>
        <taxon>Bacillati</taxon>
        <taxon>Bacillota</taxon>
        <taxon>Clostridia</taxon>
        <taxon>Lachnospirales</taxon>
        <taxon>Lachnospiraceae</taxon>
        <taxon>Blautia</taxon>
    </lineage>
</organism>
<reference evidence="3" key="2">
    <citation type="submission" date="2021-04" db="EMBL/GenBank/DDBJ databases">
        <authorList>
            <person name="Gilroy R."/>
        </authorList>
    </citation>
    <scope>NUCLEOTIDE SEQUENCE</scope>
    <source>
        <strain evidence="3">14324</strain>
    </source>
</reference>
<dbReference type="PANTHER" id="PTHR34704">
    <property type="entry name" value="ATPASE"/>
    <property type="match status" value="1"/>
</dbReference>
<dbReference type="PANTHER" id="PTHR34704:SF1">
    <property type="entry name" value="ATPASE"/>
    <property type="match status" value="1"/>
</dbReference>
<dbReference type="InterPro" id="IPR011335">
    <property type="entry name" value="Restrct_endonuc-II-like"/>
</dbReference>
<dbReference type="AlphaFoldDB" id="A0A9D2ISK6"/>
<dbReference type="EMBL" id="DXBU01000027">
    <property type="protein sequence ID" value="HIZ21614.1"/>
    <property type="molecule type" value="Genomic_DNA"/>
</dbReference>
<dbReference type="Gene3D" id="3.40.50.300">
    <property type="entry name" value="P-loop containing nucleotide triphosphate hydrolases"/>
    <property type="match status" value="1"/>
</dbReference>
<comment type="caution">
    <text evidence="3">The sequence shown here is derived from an EMBL/GenBank/DDBJ whole genome shotgun (WGS) entry which is preliminary data.</text>
</comment>
<evidence type="ECO:0000313" key="4">
    <source>
        <dbReference type="Proteomes" id="UP000824041"/>
    </source>
</evidence>
<gene>
    <name evidence="3" type="ORF">IAA21_02285</name>
</gene>
<dbReference type="Pfam" id="PF03008">
    <property type="entry name" value="DUF234"/>
    <property type="match status" value="1"/>
</dbReference>
<dbReference type="InterPro" id="IPR004256">
    <property type="entry name" value="DUF234"/>
</dbReference>
<sequence>MFFGRKSELQKLNALYLQESFQFAVFYGRRRVGKTTLITKFCEDKKTVYFMAAEGTAKENLEYFSKAVWDVFMPEKNMPSFGSFEELLEFLDSCGNEQFVLAIDEYPYLAESYPAISSLLQKHIDHKWKNGKIMLILCGSSMSFMENQVLGYKSPLYGRRTAQFKIQPFTFFEFQEYSMGYNIEDMAVLYGITGGIPEYISRIRPELSLEENIRQLYFDPSGRMFEEPSNLMKQELRNPAIYHSVISAIASGNSRLNDIARKVGEENSACANQLNALISLGLVKKEYPALENETGRKTIYRLEDPSFRFWYRFVGPNISNIMRGRGQEVLQKLVLPQISHYMGEVFENICLQFLYEPRMTEKAPFFYGNIGRWWGNNPVLKRQEEIDLMAGDKDNLLLGECKWNNQDISPVVLTDLLTQGDMFPQKNKYFYIFAKRNFSQALEEQAKAMDNVYLYSLKDMALR</sequence>
<accession>A0A9D2ISK6</accession>
<feature type="domain" description="DUF234" evidence="2">
    <location>
        <begin position="310"/>
        <end position="405"/>
    </location>
</feature>
<dbReference type="GO" id="GO:0005524">
    <property type="term" value="F:ATP binding"/>
    <property type="evidence" value="ECO:0007669"/>
    <property type="project" value="UniProtKB-KW"/>
</dbReference>
<evidence type="ECO:0000259" key="1">
    <source>
        <dbReference type="Pfam" id="PF01637"/>
    </source>
</evidence>
<dbReference type="Pfam" id="PF01637">
    <property type="entry name" value="ATPase_2"/>
    <property type="match status" value="1"/>
</dbReference>
<dbReference type="Proteomes" id="UP000824041">
    <property type="component" value="Unassembled WGS sequence"/>
</dbReference>
<protein>
    <submittedName>
        <fullName evidence="3">ATP-binding protein</fullName>
    </submittedName>
</protein>
<proteinExistence type="predicted"/>
<dbReference type="SUPFAM" id="SSF52540">
    <property type="entry name" value="P-loop containing nucleoside triphosphate hydrolases"/>
    <property type="match status" value="1"/>
</dbReference>
<keyword evidence="3" id="KW-0067">ATP-binding</keyword>
<reference evidence="3" key="1">
    <citation type="journal article" date="2021" name="PeerJ">
        <title>Extensive microbial diversity within the chicken gut microbiome revealed by metagenomics and culture.</title>
        <authorList>
            <person name="Gilroy R."/>
            <person name="Ravi A."/>
            <person name="Getino M."/>
            <person name="Pursley I."/>
            <person name="Horton D.L."/>
            <person name="Alikhan N.F."/>
            <person name="Baker D."/>
            <person name="Gharbi K."/>
            <person name="Hall N."/>
            <person name="Watson M."/>
            <person name="Adriaenssens E.M."/>
            <person name="Foster-Nyarko E."/>
            <person name="Jarju S."/>
            <person name="Secka A."/>
            <person name="Antonio M."/>
            <person name="Oren A."/>
            <person name="Chaudhuri R.R."/>
            <person name="La Ragione R."/>
            <person name="Hildebrand F."/>
            <person name="Pallen M.J."/>
        </authorList>
    </citation>
    <scope>NUCLEOTIDE SEQUENCE</scope>
    <source>
        <strain evidence="3">14324</strain>
    </source>
</reference>
<dbReference type="SUPFAM" id="SSF52980">
    <property type="entry name" value="Restriction endonuclease-like"/>
    <property type="match status" value="1"/>
</dbReference>
<dbReference type="InterPro" id="IPR011579">
    <property type="entry name" value="ATPase_dom"/>
</dbReference>
<keyword evidence="3" id="KW-0547">Nucleotide-binding</keyword>
<dbReference type="SUPFAM" id="SSF46785">
    <property type="entry name" value="Winged helix' DNA-binding domain"/>
    <property type="match status" value="1"/>
</dbReference>
<feature type="domain" description="ATPase" evidence="1">
    <location>
        <begin position="2"/>
        <end position="202"/>
    </location>
</feature>
<evidence type="ECO:0000259" key="2">
    <source>
        <dbReference type="Pfam" id="PF03008"/>
    </source>
</evidence>
<dbReference type="InterPro" id="IPR027417">
    <property type="entry name" value="P-loop_NTPase"/>
</dbReference>
<name>A0A9D2ISK6_9FIRM</name>
<evidence type="ECO:0000313" key="3">
    <source>
        <dbReference type="EMBL" id="HIZ21614.1"/>
    </source>
</evidence>
<dbReference type="InterPro" id="IPR036390">
    <property type="entry name" value="WH_DNA-bd_sf"/>
</dbReference>